<accession>A0ABN8I424</accession>
<proteinExistence type="predicted"/>
<feature type="non-terminal residue" evidence="1">
    <location>
        <position position="82"/>
    </location>
</feature>
<dbReference type="Proteomes" id="UP000837857">
    <property type="component" value="Chromosome 18"/>
</dbReference>
<reference evidence="1" key="1">
    <citation type="submission" date="2022-03" db="EMBL/GenBank/DDBJ databases">
        <authorList>
            <person name="Martin H S."/>
        </authorList>
    </citation>
    <scope>NUCLEOTIDE SEQUENCE</scope>
</reference>
<dbReference type="EMBL" id="OW152830">
    <property type="protein sequence ID" value="CAH2048551.1"/>
    <property type="molecule type" value="Genomic_DNA"/>
</dbReference>
<evidence type="ECO:0000313" key="2">
    <source>
        <dbReference type="Proteomes" id="UP000837857"/>
    </source>
</evidence>
<sequence>MRVRADGRVRSIVRRRCCPFKCSRLGVIQVKGYLQNFERIIDENTSSSLIDCRYTFAHRREQFYPDGLSTPTLCVCGHTTDG</sequence>
<organism evidence="1 2">
    <name type="scientific">Iphiclides podalirius</name>
    <name type="common">scarce swallowtail</name>
    <dbReference type="NCBI Taxonomy" id="110791"/>
    <lineage>
        <taxon>Eukaryota</taxon>
        <taxon>Metazoa</taxon>
        <taxon>Ecdysozoa</taxon>
        <taxon>Arthropoda</taxon>
        <taxon>Hexapoda</taxon>
        <taxon>Insecta</taxon>
        <taxon>Pterygota</taxon>
        <taxon>Neoptera</taxon>
        <taxon>Endopterygota</taxon>
        <taxon>Lepidoptera</taxon>
        <taxon>Glossata</taxon>
        <taxon>Ditrysia</taxon>
        <taxon>Papilionoidea</taxon>
        <taxon>Papilionidae</taxon>
        <taxon>Papilioninae</taxon>
        <taxon>Iphiclides</taxon>
    </lineage>
</organism>
<gene>
    <name evidence="1" type="ORF">IPOD504_LOCUS6166</name>
</gene>
<protein>
    <submittedName>
        <fullName evidence="1">Uncharacterized protein</fullName>
    </submittedName>
</protein>
<keyword evidence="2" id="KW-1185">Reference proteome</keyword>
<evidence type="ECO:0000313" key="1">
    <source>
        <dbReference type="EMBL" id="CAH2048551.1"/>
    </source>
</evidence>
<name>A0ABN8I424_9NEOP</name>